<dbReference type="EMBL" id="QGKW02001911">
    <property type="protein sequence ID" value="KAF2569323.1"/>
    <property type="molecule type" value="Genomic_DNA"/>
</dbReference>
<keyword evidence="1" id="KW-0175">Coiled coil</keyword>
<gene>
    <name evidence="2" type="ORF">F2Q68_00025388</name>
</gene>
<sequence>MLRHISARNLTTSDLVKDHLRYLMGGRSSVEEEVLCQFTFSERPGALMNFLDSFSPRWNIFINIIMLIVTTEDLAAIRESVELLNKRIEEERAALEKKRERLNSENAAEISKEIQRLSDDALEFSKTGEEARFAVDKAVCEIERTGSKIKAAKMCLVAARKMKEAARAAETFKITEIQDVTRRRRTRETLQEEIFEKIEETAQEIRSSRRTIEEGLETVNSAKMEAEEEEETQWQWSERRRRSSSTYKGKYTNRRETVLMDVNGLDMMMNGDETASSVAVLKPAMCIGQILSRKLLLANESAMMINGRVSLDEKLLKQQYHWNMFCVGECERDGKNYFCSSNCHIRVSVNVGMRVVVESDMTDKLLMRQLLNFDDMRRKGKLEYIERHMALFFNQRWWISRRH</sequence>
<protein>
    <submittedName>
        <fullName evidence="2">Uncharacterized protein</fullName>
    </submittedName>
</protein>
<organism evidence="2 3">
    <name type="scientific">Brassica cretica</name>
    <name type="common">Mustard</name>
    <dbReference type="NCBI Taxonomy" id="69181"/>
    <lineage>
        <taxon>Eukaryota</taxon>
        <taxon>Viridiplantae</taxon>
        <taxon>Streptophyta</taxon>
        <taxon>Embryophyta</taxon>
        <taxon>Tracheophyta</taxon>
        <taxon>Spermatophyta</taxon>
        <taxon>Magnoliopsida</taxon>
        <taxon>eudicotyledons</taxon>
        <taxon>Gunneridae</taxon>
        <taxon>Pentapetalae</taxon>
        <taxon>rosids</taxon>
        <taxon>malvids</taxon>
        <taxon>Brassicales</taxon>
        <taxon>Brassicaceae</taxon>
        <taxon>Brassiceae</taxon>
        <taxon>Brassica</taxon>
    </lineage>
</organism>
<feature type="coiled-coil region" evidence="1">
    <location>
        <begin position="74"/>
        <end position="112"/>
    </location>
</feature>
<evidence type="ECO:0000256" key="1">
    <source>
        <dbReference type="SAM" id="Coils"/>
    </source>
</evidence>
<evidence type="ECO:0000313" key="3">
    <source>
        <dbReference type="Proteomes" id="UP000712281"/>
    </source>
</evidence>
<dbReference type="Proteomes" id="UP000712281">
    <property type="component" value="Unassembled WGS sequence"/>
</dbReference>
<accession>A0A8S9IJ38</accession>
<evidence type="ECO:0000313" key="2">
    <source>
        <dbReference type="EMBL" id="KAF2569323.1"/>
    </source>
</evidence>
<dbReference type="InterPro" id="IPR038110">
    <property type="entry name" value="TD_ACT-like_sf"/>
</dbReference>
<reference evidence="2" key="1">
    <citation type="submission" date="2019-12" db="EMBL/GenBank/DDBJ databases">
        <title>Genome sequencing and annotation of Brassica cretica.</title>
        <authorList>
            <person name="Studholme D.J."/>
            <person name="Sarris P.F."/>
        </authorList>
    </citation>
    <scope>NUCLEOTIDE SEQUENCE</scope>
    <source>
        <strain evidence="2">PFS-001/15</strain>
        <tissue evidence="2">Leaf</tissue>
    </source>
</reference>
<dbReference type="AlphaFoldDB" id="A0A8S9IJ38"/>
<comment type="caution">
    <text evidence="2">The sequence shown here is derived from an EMBL/GenBank/DDBJ whole genome shotgun (WGS) entry which is preliminary data.</text>
</comment>
<dbReference type="Gene3D" id="3.40.1020.10">
    <property type="entry name" value="Biosynthetic Threonine Deaminase, Domain 3"/>
    <property type="match status" value="1"/>
</dbReference>
<dbReference type="InterPro" id="IPR045865">
    <property type="entry name" value="ACT-like_dom_sf"/>
</dbReference>
<dbReference type="SUPFAM" id="SSF55021">
    <property type="entry name" value="ACT-like"/>
    <property type="match status" value="1"/>
</dbReference>
<name>A0A8S9IJ38_BRACR</name>
<proteinExistence type="predicted"/>